<name>A0A445MX10_9BACT</name>
<dbReference type="EMBL" id="OJIN01000117">
    <property type="protein sequence ID" value="SPD74020.1"/>
    <property type="molecule type" value="Genomic_DNA"/>
</dbReference>
<protein>
    <submittedName>
        <fullName evidence="2">Type IV pilus assembly PilZ</fullName>
    </submittedName>
</protein>
<evidence type="ECO:0000259" key="1">
    <source>
        <dbReference type="Pfam" id="PF07238"/>
    </source>
</evidence>
<feature type="domain" description="PilZ" evidence="1">
    <location>
        <begin position="57"/>
        <end position="152"/>
    </location>
</feature>
<dbReference type="SUPFAM" id="SSF141371">
    <property type="entry name" value="PilZ domain-like"/>
    <property type="match status" value="1"/>
</dbReference>
<evidence type="ECO:0000313" key="2">
    <source>
        <dbReference type="EMBL" id="SPD74020.1"/>
    </source>
</evidence>
<dbReference type="GO" id="GO:0035438">
    <property type="term" value="F:cyclic-di-GMP binding"/>
    <property type="evidence" value="ECO:0007669"/>
    <property type="project" value="InterPro"/>
</dbReference>
<organism evidence="2">
    <name type="scientific">uncultured Desulfobacterium sp</name>
    <dbReference type="NCBI Taxonomy" id="201089"/>
    <lineage>
        <taxon>Bacteria</taxon>
        <taxon>Pseudomonadati</taxon>
        <taxon>Thermodesulfobacteriota</taxon>
        <taxon>Desulfobacteria</taxon>
        <taxon>Desulfobacterales</taxon>
        <taxon>Desulfobacteriaceae</taxon>
        <taxon>Desulfobacterium</taxon>
        <taxon>environmental samples</taxon>
    </lineage>
</organism>
<dbReference type="Pfam" id="PF07238">
    <property type="entry name" value="PilZ"/>
    <property type="match status" value="1"/>
</dbReference>
<dbReference type="AlphaFoldDB" id="A0A445MX10"/>
<proteinExistence type="predicted"/>
<dbReference type="Gene3D" id="2.40.10.220">
    <property type="entry name" value="predicted glycosyltransferase like domains"/>
    <property type="match status" value="1"/>
</dbReference>
<gene>
    <name evidence="2" type="ORF">PITCH_A2030164</name>
</gene>
<reference evidence="2" key="1">
    <citation type="submission" date="2018-01" db="EMBL/GenBank/DDBJ databases">
        <authorList>
            <person name="Regsiter A."/>
            <person name="William W."/>
        </authorList>
    </citation>
    <scope>NUCLEOTIDE SEQUENCE</scope>
    <source>
        <strain evidence="2">TRIP AH-1</strain>
    </source>
</reference>
<sequence>MIQKIFVSDNNIAIFVCPNCNVSKSADVSKYKRINKSVKLTIKCPCGNVYSVLMEMRRHYRKQVSIPGKYVFNSFHGKVQNGALTVVDISRRGLGLNFRTIPPIQIGSVFVVEFNLDDKQHTLIKKQVSVMRLVGQFVGVEFCSIDPSDPSDKALGFYLF</sequence>
<accession>A0A445MX10</accession>
<dbReference type="InterPro" id="IPR009875">
    <property type="entry name" value="PilZ_domain"/>
</dbReference>